<dbReference type="EMBL" id="ABOX02000009">
    <property type="protein sequence ID" value="EEF61519.1"/>
    <property type="molecule type" value="Genomic_DNA"/>
</dbReference>
<proteinExistence type="predicted"/>
<dbReference type="Proteomes" id="UP000003688">
    <property type="component" value="Unassembled WGS sequence"/>
</dbReference>
<dbReference type="AlphaFoldDB" id="B9XF21"/>
<name>B9XF21_PEDPL</name>
<reference evidence="1 2" key="1">
    <citation type="journal article" date="2011" name="J. Bacteriol.">
        <title>Genome sequence of 'Pedosphaera parvula' Ellin514, an aerobic Verrucomicrobial isolate from pasture soil.</title>
        <authorList>
            <person name="Kant R."/>
            <person name="van Passel M.W."/>
            <person name="Sangwan P."/>
            <person name="Palva A."/>
            <person name="Lucas S."/>
            <person name="Copeland A."/>
            <person name="Lapidus A."/>
            <person name="Glavina Del Rio T."/>
            <person name="Dalin E."/>
            <person name="Tice H."/>
            <person name="Bruce D."/>
            <person name="Goodwin L."/>
            <person name="Pitluck S."/>
            <person name="Chertkov O."/>
            <person name="Larimer F.W."/>
            <person name="Land M.L."/>
            <person name="Hauser L."/>
            <person name="Brettin T.S."/>
            <person name="Detter J.C."/>
            <person name="Han S."/>
            <person name="de Vos W.M."/>
            <person name="Janssen P.H."/>
            <person name="Smidt H."/>
        </authorList>
    </citation>
    <scope>NUCLEOTIDE SEQUENCE [LARGE SCALE GENOMIC DNA]</scope>
    <source>
        <strain evidence="1 2">Ellin514</strain>
    </source>
</reference>
<sequence>MKAPYCLSDYSISELINLLITARAERARLEVGYPATLIVKSREIEIEGPAVTPEAIAELVRSVACTRQIRNLRKYGTIEAIYTFKGSRFLVRAVDAFGDCRLDLQPVVALIN</sequence>
<gene>
    <name evidence="1" type="ORF">Cflav_PD4197</name>
</gene>
<evidence type="ECO:0000313" key="2">
    <source>
        <dbReference type="Proteomes" id="UP000003688"/>
    </source>
</evidence>
<dbReference type="Gene3D" id="3.30.450.90">
    <property type="match status" value="1"/>
</dbReference>
<keyword evidence="2" id="KW-1185">Reference proteome</keyword>
<evidence type="ECO:0000313" key="1">
    <source>
        <dbReference type="EMBL" id="EEF61519.1"/>
    </source>
</evidence>
<comment type="caution">
    <text evidence="1">The sequence shown here is derived from an EMBL/GenBank/DDBJ whole genome shotgun (WGS) entry which is preliminary data.</text>
</comment>
<organism evidence="1 2">
    <name type="scientific">Pedosphaera parvula (strain Ellin514)</name>
    <dbReference type="NCBI Taxonomy" id="320771"/>
    <lineage>
        <taxon>Bacteria</taxon>
        <taxon>Pseudomonadati</taxon>
        <taxon>Verrucomicrobiota</taxon>
        <taxon>Pedosphaerae</taxon>
        <taxon>Pedosphaerales</taxon>
        <taxon>Pedosphaeraceae</taxon>
        <taxon>Pedosphaera</taxon>
    </lineage>
</organism>
<protein>
    <submittedName>
        <fullName evidence="1">Uncharacterized protein</fullName>
    </submittedName>
</protein>
<accession>B9XF21</accession>